<accession>A0ABV9IAZ8</accession>
<sequence>MKMSLLATTLALGCAACAPGAGAQAQDLRLPAGFQATTYAEGFKRPRFMVVASNGDVLLSDTAAGTVYLLPDRNGDGRADRKQVYARGLNEPHGLAIHGGFLYVANTDGVVRFPYKAGDTQATGAPQKIVSLPGGGGHSTRTVEFGPDGKMYVSVGSTCNVCEESDPKRAAVWVYDADGKNGRPYATGLRNAVGLEWSGNQLYATNNGRDQLGDDLPPEGFYKLKAGGFYGWPYCYTTRAGQAQVWDKDFGRRNAATCQKATPAFALTTAHSAPLGLAFYTGQSFPARYRGLMFAALHGSWNRSEKSGYKVVTVNPQTGEVRDFLTGFLKGQQVSGRPVDLVVTRDGALLLSDDGAGKVWRIAYRK</sequence>
<dbReference type="InterPro" id="IPR054539">
    <property type="entry name" value="Beta-prop_PDH"/>
</dbReference>
<evidence type="ECO:0000256" key="1">
    <source>
        <dbReference type="SAM" id="SignalP"/>
    </source>
</evidence>
<dbReference type="InterPro" id="IPR011041">
    <property type="entry name" value="Quinoprot_gluc/sorb_DH_b-prop"/>
</dbReference>
<dbReference type="EMBL" id="JBHSEI010000010">
    <property type="protein sequence ID" value="MFC4639509.1"/>
    <property type="molecule type" value="Genomic_DNA"/>
</dbReference>
<evidence type="ECO:0000259" key="2">
    <source>
        <dbReference type="Pfam" id="PF22807"/>
    </source>
</evidence>
<evidence type="ECO:0000313" key="3">
    <source>
        <dbReference type="EMBL" id="MFC4639509.1"/>
    </source>
</evidence>
<feature type="domain" description="Pyrroloquinoline quinone-dependent pyranose dehydrogenase beta-propeller" evidence="2">
    <location>
        <begin position="30"/>
        <end position="362"/>
    </location>
</feature>
<name>A0ABV9IAZ8_9DEIO</name>
<dbReference type="SUPFAM" id="SSF50952">
    <property type="entry name" value="Soluble quinoprotein glucose dehydrogenase"/>
    <property type="match status" value="1"/>
</dbReference>
<proteinExistence type="predicted"/>
<dbReference type="RefSeq" id="WP_380062496.1">
    <property type="nucleotide sequence ID" value="NZ_JBHSEI010000010.1"/>
</dbReference>
<keyword evidence="4" id="KW-1185">Reference proteome</keyword>
<organism evidence="3 4">
    <name type="scientific">Deinococcus hohokamensis</name>
    <dbReference type="NCBI Taxonomy" id="309883"/>
    <lineage>
        <taxon>Bacteria</taxon>
        <taxon>Thermotogati</taxon>
        <taxon>Deinococcota</taxon>
        <taxon>Deinococci</taxon>
        <taxon>Deinococcales</taxon>
        <taxon>Deinococcaceae</taxon>
        <taxon>Deinococcus</taxon>
    </lineage>
</organism>
<dbReference type="PANTHER" id="PTHR33546">
    <property type="entry name" value="LARGE, MULTIFUNCTIONAL SECRETED PROTEIN-RELATED"/>
    <property type="match status" value="1"/>
</dbReference>
<feature type="chain" id="PRO_5046202681" evidence="1">
    <location>
        <begin position="26"/>
        <end position="366"/>
    </location>
</feature>
<dbReference type="Proteomes" id="UP001595952">
    <property type="component" value="Unassembled WGS sequence"/>
</dbReference>
<dbReference type="PANTHER" id="PTHR33546:SF1">
    <property type="entry name" value="LARGE, MULTIFUNCTIONAL SECRETED PROTEIN"/>
    <property type="match status" value="1"/>
</dbReference>
<dbReference type="Pfam" id="PF22807">
    <property type="entry name" value="TrAA12"/>
    <property type="match status" value="1"/>
</dbReference>
<reference evidence="4" key="1">
    <citation type="journal article" date="2019" name="Int. J. Syst. Evol. Microbiol.">
        <title>The Global Catalogue of Microorganisms (GCM) 10K type strain sequencing project: providing services to taxonomists for standard genome sequencing and annotation.</title>
        <authorList>
            <consortium name="The Broad Institute Genomics Platform"/>
            <consortium name="The Broad Institute Genome Sequencing Center for Infectious Disease"/>
            <person name="Wu L."/>
            <person name="Ma J."/>
        </authorList>
    </citation>
    <scope>NUCLEOTIDE SEQUENCE [LARGE SCALE GENOMIC DNA]</scope>
    <source>
        <strain evidence="4">CCUG 55995</strain>
    </source>
</reference>
<keyword evidence="1" id="KW-0732">Signal</keyword>
<protein>
    <submittedName>
        <fullName evidence="3">PQQ-dependent sugar dehydrogenase</fullName>
    </submittedName>
</protein>
<feature type="signal peptide" evidence="1">
    <location>
        <begin position="1"/>
        <end position="25"/>
    </location>
</feature>
<comment type="caution">
    <text evidence="3">The sequence shown here is derived from an EMBL/GenBank/DDBJ whole genome shotgun (WGS) entry which is preliminary data.</text>
</comment>
<gene>
    <name evidence="3" type="ORF">ACFO0D_14315</name>
</gene>
<dbReference type="Gene3D" id="2.120.10.30">
    <property type="entry name" value="TolB, C-terminal domain"/>
    <property type="match status" value="1"/>
</dbReference>
<dbReference type="InterPro" id="IPR011042">
    <property type="entry name" value="6-blade_b-propeller_TolB-like"/>
</dbReference>
<evidence type="ECO:0000313" key="4">
    <source>
        <dbReference type="Proteomes" id="UP001595952"/>
    </source>
</evidence>